<evidence type="ECO:0000313" key="2">
    <source>
        <dbReference type="Proteomes" id="UP000652761"/>
    </source>
</evidence>
<protein>
    <submittedName>
        <fullName evidence="1">Uncharacterized protein</fullName>
    </submittedName>
</protein>
<dbReference type="AlphaFoldDB" id="A0A843X5V2"/>
<name>A0A843X5V2_COLES</name>
<dbReference type="Proteomes" id="UP000652761">
    <property type="component" value="Unassembled WGS sequence"/>
</dbReference>
<proteinExistence type="predicted"/>
<evidence type="ECO:0000313" key="1">
    <source>
        <dbReference type="EMBL" id="MQM11900.1"/>
    </source>
</evidence>
<sequence length="237" mass="26534">MRKVGSALGLPYFNRPDQSTLNGKPWPSTTQDLYRPKKDPLTTRDLTIVERVALPNYARKCCGVVQFPWELVEGSPSVVVRRLFRNASLVGYPRFFVSQARVFVVLGVLSRYWCCTVEVCVVFLDTSLLSLSFGPFVHDCEAERLFLCCVVRVGYWSDQLVVRSRVVASFFPTRALLLVVVREFVTRGRGSEGWLEDLGACGVAELREETLWRGAIPVGARGGFGVNQENSEGLSVF</sequence>
<reference evidence="1" key="1">
    <citation type="submission" date="2017-07" db="EMBL/GenBank/DDBJ databases">
        <title>Taro Niue Genome Assembly and Annotation.</title>
        <authorList>
            <person name="Atibalentja N."/>
            <person name="Keating K."/>
            <person name="Fields C.J."/>
        </authorList>
    </citation>
    <scope>NUCLEOTIDE SEQUENCE</scope>
    <source>
        <strain evidence="1">Niue_2</strain>
        <tissue evidence="1">Leaf</tissue>
    </source>
</reference>
<accession>A0A843X5V2</accession>
<dbReference type="EMBL" id="NMUH01005140">
    <property type="protein sequence ID" value="MQM11900.1"/>
    <property type="molecule type" value="Genomic_DNA"/>
</dbReference>
<organism evidence="1 2">
    <name type="scientific">Colocasia esculenta</name>
    <name type="common">Wild taro</name>
    <name type="synonym">Arum esculentum</name>
    <dbReference type="NCBI Taxonomy" id="4460"/>
    <lineage>
        <taxon>Eukaryota</taxon>
        <taxon>Viridiplantae</taxon>
        <taxon>Streptophyta</taxon>
        <taxon>Embryophyta</taxon>
        <taxon>Tracheophyta</taxon>
        <taxon>Spermatophyta</taxon>
        <taxon>Magnoliopsida</taxon>
        <taxon>Liliopsida</taxon>
        <taxon>Araceae</taxon>
        <taxon>Aroideae</taxon>
        <taxon>Colocasieae</taxon>
        <taxon>Colocasia</taxon>
    </lineage>
</organism>
<keyword evidence="2" id="KW-1185">Reference proteome</keyword>
<comment type="caution">
    <text evidence="1">The sequence shown here is derived from an EMBL/GenBank/DDBJ whole genome shotgun (WGS) entry which is preliminary data.</text>
</comment>
<gene>
    <name evidence="1" type="ORF">Taro_044817</name>
</gene>